<dbReference type="Gene3D" id="1.10.510.10">
    <property type="entry name" value="Transferase(Phosphotransferase) domain 1"/>
    <property type="match status" value="1"/>
</dbReference>
<keyword evidence="1" id="KW-0808">Transferase</keyword>
<dbReference type="GO" id="GO:0004674">
    <property type="term" value="F:protein serine/threonine kinase activity"/>
    <property type="evidence" value="ECO:0007669"/>
    <property type="project" value="TreeGrafter"/>
</dbReference>
<protein>
    <submittedName>
        <fullName evidence="6">Kinase-like domain-containing protein</fullName>
    </submittedName>
</protein>
<dbReference type="SUPFAM" id="SSF81901">
    <property type="entry name" value="HCP-like"/>
    <property type="match status" value="1"/>
</dbReference>
<evidence type="ECO:0000256" key="3">
    <source>
        <dbReference type="ARBA" id="ARBA00022777"/>
    </source>
</evidence>
<keyword evidence="7" id="KW-1185">Reference proteome</keyword>
<evidence type="ECO:0000313" key="6">
    <source>
        <dbReference type="EMBL" id="POG78422.1"/>
    </source>
</evidence>
<accession>A0A2P4QLA2</accession>
<dbReference type="PRINTS" id="PR00109">
    <property type="entry name" value="TYRKINASE"/>
</dbReference>
<dbReference type="PANTHER" id="PTHR44329:SF288">
    <property type="entry name" value="MITOGEN-ACTIVATED PROTEIN KINASE KINASE KINASE 20"/>
    <property type="match status" value="1"/>
</dbReference>
<dbReference type="AlphaFoldDB" id="A0A2P4QLA2"/>
<dbReference type="InterPro" id="IPR051681">
    <property type="entry name" value="Ser/Thr_Kinases-Pseudokinases"/>
</dbReference>
<feature type="domain" description="Protein kinase" evidence="5">
    <location>
        <begin position="36"/>
        <end position="297"/>
    </location>
</feature>
<dbReference type="EMBL" id="AUPC02000032">
    <property type="protein sequence ID" value="POG78422.1"/>
    <property type="molecule type" value="Genomic_DNA"/>
</dbReference>
<dbReference type="InterPro" id="IPR011990">
    <property type="entry name" value="TPR-like_helical_dom_sf"/>
</dbReference>
<evidence type="ECO:0000256" key="2">
    <source>
        <dbReference type="ARBA" id="ARBA00022741"/>
    </source>
</evidence>
<comment type="caution">
    <text evidence="6">The sequence shown here is derived from an EMBL/GenBank/DDBJ whole genome shotgun (WGS) entry which is preliminary data.</text>
</comment>
<dbReference type="GO" id="GO:0005524">
    <property type="term" value="F:ATP binding"/>
    <property type="evidence" value="ECO:0007669"/>
    <property type="project" value="UniProtKB-KW"/>
</dbReference>
<evidence type="ECO:0000313" key="7">
    <source>
        <dbReference type="Proteomes" id="UP000018888"/>
    </source>
</evidence>
<dbReference type="Gene3D" id="1.25.40.10">
    <property type="entry name" value="Tetratricopeptide repeat domain"/>
    <property type="match status" value="1"/>
</dbReference>
<dbReference type="InterPro" id="IPR011009">
    <property type="entry name" value="Kinase-like_dom_sf"/>
</dbReference>
<feature type="non-terminal residue" evidence="6">
    <location>
        <position position="476"/>
    </location>
</feature>
<reference evidence="6 7" key="1">
    <citation type="journal article" date="2013" name="Proc. Natl. Acad. Sci. U.S.A.">
        <title>Genome of an arbuscular mycorrhizal fungus provides insight into the oldest plant symbiosis.</title>
        <authorList>
            <person name="Tisserant E."/>
            <person name="Malbreil M."/>
            <person name="Kuo A."/>
            <person name="Kohler A."/>
            <person name="Symeonidi A."/>
            <person name="Balestrini R."/>
            <person name="Charron P."/>
            <person name="Duensing N."/>
            <person name="Frei Dit Frey N."/>
            <person name="Gianinazzi-Pearson V."/>
            <person name="Gilbert L.B."/>
            <person name="Handa Y."/>
            <person name="Herr J.R."/>
            <person name="Hijri M."/>
            <person name="Koul R."/>
            <person name="Kawaguchi M."/>
            <person name="Krajinski F."/>
            <person name="Lammers P.J."/>
            <person name="Masclaux F.G."/>
            <person name="Murat C."/>
            <person name="Morin E."/>
            <person name="Ndikumana S."/>
            <person name="Pagni M."/>
            <person name="Petitpierre D."/>
            <person name="Requena N."/>
            <person name="Rosikiewicz P."/>
            <person name="Riley R."/>
            <person name="Saito K."/>
            <person name="San Clemente H."/>
            <person name="Shapiro H."/>
            <person name="van Tuinen D."/>
            <person name="Becard G."/>
            <person name="Bonfante P."/>
            <person name="Paszkowski U."/>
            <person name="Shachar-Hill Y.Y."/>
            <person name="Tuskan G.A."/>
            <person name="Young P.W."/>
            <person name="Sanders I.R."/>
            <person name="Henrissat B."/>
            <person name="Rensing S.A."/>
            <person name="Grigoriev I.V."/>
            <person name="Corradi N."/>
            <person name="Roux C."/>
            <person name="Martin F."/>
        </authorList>
    </citation>
    <scope>NUCLEOTIDE SEQUENCE [LARGE SCALE GENOMIC DNA]</scope>
    <source>
        <strain evidence="6 7">DAOM 197198</strain>
    </source>
</reference>
<dbReference type="InterPro" id="IPR006597">
    <property type="entry name" value="Sel1-like"/>
</dbReference>
<proteinExistence type="predicted"/>
<evidence type="ECO:0000256" key="4">
    <source>
        <dbReference type="ARBA" id="ARBA00022840"/>
    </source>
</evidence>
<dbReference type="InterPro" id="IPR000719">
    <property type="entry name" value="Prot_kinase_dom"/>
</dbReference>
<evidence type="ECO:0000256" key="1">
    <source>
        <dbReference type="ARBA" id="ARBA00022679"/>
    </source>
</evidence>
<dbReference type="Proteomes" id="UP000018888">
    <property type="component" value="Unassembled WGS sequence"/>
</dbReference>
<sequence length="476" mass="54901">MSKIVMQATDFDDDINWIEKAVEKKYIKYYDHSEFTHTKPMDESSSVGSIFRANWKDTDTLLVVKTPSKLTVKEIINELKMQLEVDFHANILRFYGVSKVDLQYSLVLEYADGGSLYSYLKENIKNLEWDDKYRLAFQLASAIECIHNKNIIHSDLHAQNVLVHKNTIKLADFGLSKKSNEVSDNSNDVFGLLPYIDPKYLNNVCIKDGSRKFYLVNFKSDIYSIGVLFWQISSGSRPFEDSQYDASLAFHIMEGNREEIIKGTPLEYSNLYTACWSDNPDERPPIQKVVLCLKSIISQEVDEEINSIISTKNDVEKESSNEDFDYIDDFDDLVLGDDDCQISLTEVDSDLIASDSIQDDMIEPIQDDDLIKERLDSTDNIQTIIDELIELSIKIQDEIGYNSKEMNQIFNQYISHIDQPNKISDWLIENQTSSQYIFFFGFLYYNGIIVNKNDDEAFELLSKASENNYPIAQIFL</sequence>
<dbReference type="Pfam" id="PF07714">
    <property type="entry name" value="PK_Tyr_Ser-Thr"/>
    <property type="match status" value="1"/>
</dbReference>
<gene>
    <name evidence="6" type="ORF">GLOIN_2v1536637</name>
</gene>
<dbReference type="SMART" id="SM00671">
    <property type="entry name" value="SEL1"/>
    <property type="match status" value="1"/>
</dbReference>
<reference evidence="6 7" key="2">
    <citation type="journal article" date="2018" name="New Phytol.">
        <title>High intraspecific genome diversity in the model arbuscular mycorrhizal symbiont Rhizophagus irregularis.</title>
        <authorList>
            <person name="Chen E.C.H."/>
            <person name="Morin E."/>
            <person name="Beaudet D."/>
            <person name="Noel J."/>
            <person name="Yildirir G."/>
            <person name="Ndikumana S."/>
            <person name="Charron P."/>
            <person name="St-Onge C."/>
            <person name="Giorgi J."/>
            <person name="Kruger M."/>
            <person name="Marton T."/>
            <person name="Ropars J."/>
            <person name="Grigoriev I.V."/>
            <person name="Hainaut M."/>
            <person name="Henrissat B."/>
            <person name="Roux C."/>
            <person name="Martin F."/>
            <person name="Corradi N."/>
        </authorList>
    </citation>
    <scope>NUCLEOTIDE SEQUENCE [LARGE SCALE GENOMIC DNA]</scope>
    <source>
        <strain evidence="6 7">DAOM 197198</strain>
    </source>
</reference>
<name>A0A2P4QLA2_RHIID</name>
<dbReference type="VEuPathDB" id="FungiDB:RhiirFUN_003907"/>
<dbReference type="InterPro" id="IPR001245">
    <property type="entry name" value="Ser-Thr/Tyr_kinase_cat_dom"/>
</dbReference>
<dbReference type="SUPFAM" id="SSF56112">
    <property type="entry name" value="Protein kinase-like (PK-like)"/>
    <property type="match status" value="1"/>
</dbReference>
<keyword evidence="4" id="KW-0067">ATP-binding</keyword>
<organism evidence="6 7">
    <name type="scientific">Rhizophagus irregularis (strain DAOM 181602 / DAOM 197198 / MUCL 43194)</name>
    <name type="common">Arbuscular mycorrhizal fungus</name>
    <name type="synonym">Glomus intraradices</name>
    <dbReference type="NCBI Taxonomy" id="747089"/>
    <lineage>
        <taxon>Eukaryota</taxon>
        <taxon>Fungi</taxon>
        <taxon>Fungi incertae sedis</taxon>
        <taxon>Mucoromycota</taxon>
        <taxon>Glomeromycotina</taxon>
        <taxon>Glomeromycetes</taxon>
        <taxon>Glomerales</taxon>
        <taxon>Glomeraceae</taxon>
        <taxon>Rhizophagus</taxon>
    </lineage>
</organism>
<keyword evidence="2" id="KW-0547">Nucleotide-binding</keyword>
<dbReference type="PANTHER" id="PTHR44329">
    <property type="entry name" value="SERINE/THREONINE-PROTEIN KINASE TNNI3K-RELATED"/>
    <property type="match status" value="1"/>
</dbReference>
<keyword evidence="3" id="KW-0418">Kinase</keyword>
<evidence type="ECO:0000259" key="5">
    <source>
        <dbReference type="PROSITE" id="PS50011"/>
    </source>
</evidence>
<dbReference type="PROSITE" id="PS50011">
    <property type="entry name" value="PROTEIN_KINASE_DOM"/>
    <property type="match status" value="1"/>
</dbReference>